<protein>
    <recommendedName>
        <fullName evidence="1">RiboL-PSP-HEPN domain-containing protein</fullName>
    </recommendedName>
</protein>
<feature type="domain" description="RiboL-PSP-HEPN" evidence="1">
    <location>
        <begin position="104"/>
        <end position="243"/>
    </location>
</feature>
<keyword evidence="3" id="KW-1185">Reference proteome</keyword>
<evidence type="ECO:0000313" key="2">
    <source>
        <dbReference type="EMBL" id="MBD1394942.1"/>
    </source>
</evidence>
<dbReference type="Proteomes" id="UP000619078">
    <property type="component" value="Unassembled WGS sequence"/>
</dbReference>
<comment type="caution">
    <text evidence="2">The sequence shown here is derived from an EMBL/GenBank/DDBJ whole genome shotgun (WGS) entry which is preliminary data.</text>
</comment>
<dbReference type="RefSeq" id="WP_191165066.1">
    <property type="nucleotide sequence ID" value="NZ_JACWMX010000008.1"/>
</dbReference>
<evidence type="ECO:0000259" key="1">
    <source>
        <dbReference type="Pfam" id="PF18735"/>
    </source>
</evidence>
<dbReference type="Pfam" id="PF18735">
    <property type="entry name" value="HEPN_RiboL-PSP"/>
    <property type="match status" value="1"/>
</dbReference>
<dbReference type="EMBL" id="JACWMX010000008">
    <property type="protein sequence ID" value="MBD1394942.1"/>
    <property type="molecule type" value="Genomic_DNA"/>
</dbReference>
<evidence type="ECO:0000313" key="3">
    <source>
        <dbReference type="Proteomes" id="UP000619078"/>
    </source>
</evidence>
<gene>
    <name evidence="2" type="ORF">IDJ76_17685</name>
</gene>
<accession>A0A926NUQ5</accession>
<dbReference type="InterPro" id="IPR041519">
    <property type="entry name" value="HEPN_RiboL-PSP"/>
</dbReference>
<dbReference type="AlphaFoldDB" id="A0A926NUQ5"/>
<sequence length="250" mass="28226">MTELSELKNHCYRLYRGFLKPYIQSTTLLPTAQEEDSVKAFCVLAHAAFEEYFEKLTIKTIENSYKKYKTKAFVTSIPSTQAEVDQFNDNISQLLKTLILANAFTIFSNSNSDTLKTHKSKLELASQLQKNGIDLTLENISELTKKTDSYTKEILKEVVRFFRGNIEANHGASLKYLLKLLIPVGIDIPQDLSLLNSLQKVAKYRGTYAHTKGDVTVILSASDIVKYVADAFELCKLIDGSINKFQSYIA</sequence>
<proteinExistence type="predicted"/>
<organism evidence="2 3">
    <name type="scientific">Mucilaginibacter glaciei</name>
    <dbReference type="NCBI Taxonomy" id="2772109"/>
    <lineage>
        <taxon>Bacteria</taxon>
        <taxon>Pseudomonadati</taxon>
        <taxon>Bacteroidota</taxon>
        <taxon>Sphingobacteriia</taxon>
        <taxon>Sphingobacteriales</taxon>
        <taxon>Sphingobacteriaceae</taxon>
        <taxon>Mucilaginibacter</taxon>
    </lineage>
</organism>
<name>A0A926NUQ5_9SPHI</name>
<reference evidence="2" key="1">
    <citation type="submission" date="2020-09" db="EMBL/GenBank/DDBJ databases">
        <title>Novel species of Mucilaginibacter isolated from a glacier on the Tibetan Plateau.</title>
        <authorList>
            <person name="Liu Q."/>
            <person name="Xin Y.-H."/>
        </authorList>
    </citation>
    <scope>NUCLEOTIDE SEQUENCE</scope>
    <source>
        <strain evidence="2">ZB1P21</strain>
    </source>
</reference>